<proteinExistence type="predicted"/>
<gene>
    <name evidence="1" type="ORF">OWV82_003023</name>
</gene>
<name>A0ACC1Z311_MELAZ</name>
<organism evidence="1 2">
    <name type="scientific">Melia azedarach</name>
    <name type="common">Chinaberry tree</name>
    <dbReference type="NCBI Taxonomy" id="155640"/>
    <lineage>
        <taxon>Eukaryota</taxon>
        <taxon>Viridiplantae</taxon>
        <taxon>Streptophyta</taxon>
        <taxon>Embryophyta</taxon>
        <taxon>Tracheophyta</taxon>
        <taxon>Spermatophyta</taxon>
        <taxon>Magnoliopsida</taxon>
        <taxon>eudicotyledons</taxon>
        <taxon>Gunneridae</taxon>
        <taxon>Pentapetalae</taxon>
        <taxon>rosids</taxon>
        <taxon>malvids</taxon>
        <taxon>Sapindales</taxon>
        <taxon>Meliaceae</taxon>
        <taxon>Melia</taxon>
    </lineage>
</organism>
<keyword evidence="2" id="KW-1185">Reference proteome</keyword>
<dbReference type="EMBL" id="CM051394">
    <property type="protein sequence ID" value="KAJ4730385.1"/>
    <property type="molecule type" value="Genomic_DNA"/>
</dbReference>
<dbReference type="Proteomes" id="UP001164539">
    <property type="component" value="Chromosome 1"/>
</dbReference>
<accession>A0ACC1Z311</accession>
<comment type="caution">
    <text evidence="1">The sequence shown here is derived from an EMBL/GenBank/DDBJ whole genome shotgun (WGS) entry which is preliminary data.</text>
</comment>
<evidence type="ECO:0000313" key="2">
    <source>
        <dbReference type="Proteomes" id="UP001164539"/>
    </source>
</evidence>
<sequence>MAAFAAATVVAVVLFLLEGAVYGELYDKNKCNIFQGKWVYDPSYPLYNARNCPFIEQEFDCQKNGRPDKLYLKYRWKPTSCKLPRFKGRVFLERFRGKRIMFVGDSISLNQWQSLTCMLHLAVPKAKYTLVRKGDLSTFTFPAYNVSVMLSRNAFLVDIVGEKVGRVLKLNSIQSGYIWKRADILVFDTWHWWLHTGRKQPWDIIQDANHTYKDMNRLVAYEKALNTWANWVNSNVDASKRKVLFRGVSPDHMNSSDWRDPKPNIAKNCRGETQPVLGHNYPGGPHPAEAIVEKVVRSIWNKVYLLKITTLSQLRKDGHPSAYGFGGPRATDCSHWCLPGVPDTWNQLLYAVLLIQN</sequence>
<evidence type="ECO:0000313" key="1">
    <source>
        <dbReference type="EMBL" id="KAJ4730385.1"/>
    </source>
</evidence>
<reference evidence="1 2" key="1">
    <citation type="journal article" date="2023" name="Science">
        <title>Complex scaffold remodeling in plant triterpene biosynthesis.</title>
        <authorList>
            <person name="De La Pena R."/>
            <person name="Hodgson H."/>
            <person name="Liu J.C."/>
            <person name="Stephenson M.J."/>
            <person name="Martin A.C."/>
            <person name="Owen C."/>
            <person name="Harkess A."/>
            <person name="Leebens-Mack J."/>
            <person name="Jimenez L.E."/>
            <person name="Osbourn A."/>
            <person name="Sattely E.S."/>
        </authorList>
    </citation>
    <scope>NUCLEOTIDE SEQUENCE [LARGE SCALE GENOMIC DNA]</scope>
    <source>
        <strain evidence="2">cv. JPN11</strain>
        <tissue evidence="1">Leaf</tissue>
    </source>
</reference>
<protein>
    <submittedName>
        <fullName evidence="1">Trichome birefringence-like family</fullName>
    </submittedName>
</protein>